<accession>A0A1R0GP06</accession>
<name>A0A1R0GP06_9FUNG</name>
<protein>
    <submittedName>
        <fullName evidence="2">Uncharacterized protein</fullName>
    </submittedName>
</protein>
<feature type="region of interest" description="Disordered" evidence="1">
    <location>
        <begin position="419"/>
        <end position="456"/>
    </location>
</feature>
<dbReference type="STRING" id="133383.A0A1R0GP06"/>
<feature type="compositionally biased region" description="Polar residues" evidence="1">
    <location>
        <begin position="446"/>
        <end position="456"/>
    </location>
</feature>
<proteinExistence type="predicted"/>
<feature type="region of interest" description="Disordered" evidence="1">
    <location>
        <begin position="350"/>
        <end position="394"/>
    </location>
</feature>
<feature type="compositionally biased region" description="Polar residues" evidence="1">
    <location>
        <begin position="198"/>
        <end position="213"/>
    </location>
</feature>
<evidence type="ECO:0000256" key="1">
    <source>
        <dbReference type="SAM" id="MobiDB-lite"/>
    </source>
</evidence>
<dbReference type="OrthoDB" id="5600243at2759"/>
<feature type="compositionally biased region" description="Basic and acidic residues" evidence="1">
    <location>
        <begin position="118"/>
        <end position="148"/>
    </location>
</feature>
<organism evidence="2 3">
    <name type="scientific">Smittium mucronatum</name>
    <dbReference type="NCBI Taxonomy" id="133383"/>
    <lineage>
        <taxon>Eukaryota</taxon>
        <taxon>Fungi</taxon>
        <taxon>Fungi incertae sedis</taxon>
        <taxon>Zoopagomycota</taxon>
        <taxon>Kickxellomycotina</taxon>
        <taxon>Harpellomycetes</taxon>
        <taxon>Harpellales</taxon>
        <taxon>Legeriomycetaceae</taxon>
        <taxon>Smittium</taxon>
    </lineage>
</organism>
<sequence>MTSNNASIATNISLLNTPSSICSSIVTPNTRTISFKGGENIKAKPSLKSEKSIESNLPFIEIKKPFDNQSEKNDIDTNLFEDGLDDDLDVDILPPQLTTVIGSPINPGINVTNNSEKNIFDNHEIRKQDNFSQKKSEEEREPKSDILKGNEYSNGSKINEDLKIESPKNDEYDSDEILSPPILTSMVSYDGNSLGGNNFKASNDSSDIPQKNNHLSESKENYLSSSRNQIDRRENNSFPMNQNSIIESNGENSDIIMLRRSPLTIEDTFLFLNNSKNTNLNNNQYSNLQKNSTNSNMLEVKNDGHIFNHESSDNNSSFRRKNLPRSTENYRYHPIDETVLMDPALFADDMMNEDHPENESPLAGKNRLPIISSNKSNQINPISGSKPTSSQQILGDNQSKFGLLKNSYFPNDERNKGISSLSRVRSSEALSPLQPDRVVRKKTEENSTSSNGIFDNNINLRISNQNRRMISGSAGGSIITNNTSLSNSQDNNRENSETRPLSTLGFSLDSDPSIRLNSSFFSEIRSNDGNSNSEFALGLNSDFENSRNDQIVTDSRLSSTSNRPRSSIIESSMDSNNFLNGIGGNGFGYSPFSNDFSILSASTSSHADPSIDGTTSIYPDTVLLNLAASQAINNRQNASTFNDSTNNNN</sequence>
<dbReference type="AlphaFoldDB" id="A0A1R0GP06"/>
<gene>
    <name evidence="2" type="ORF">AYI68_g7315</name>
</gene>
<reference evidence="2 3" key="1">
    <citation type="journal article" date="2016" name="Mol. Biol. Evol.">
        <title>Genome-Wide Survey of Gut Fungi (Harpellales) Reveals the First Horizontally Transferred Ubiquitin Gene from a Mosquito Host.</title>
        <authorList>
            <person name="Wang Y."/>
            <person name="White M.M."/>
            <person name="Kvist S."/>
            <person name="Moncalvo J.M."/>
        </authorList>
    </citation>
    <scope>NUCLEOTIDE SEQUENCE [LARGE SCALE GENOMIC DNA]</scope>
    <source>
        <strain evidence="2 3">ALG-7-W6</strain>
    </source>
</reference>
<dbReference type="Proteomes" id="UP000187455">
    <property type="component" value="Unassembled WGS sequence"/>
</dbReference>
<dbReference type="EMBL" id="LSSL01005903">
    <property type="protein sequence ID" value="OLY78631.1"/>
    <property type="molecule type" value="Genomic_DNA"/>
</dbReference>
<feature type="compositionally biased region" description="Polar residues" evidence="1">
    <location>
        <begin position="371"/>
        <end position="394"/>
    </location>
</feature>
<feature type="region of interest" description="Disordered" evidence="1">
    <location>
        <begin position="198"/>
        <end position="220"/>
    </location>
</feature>
<comment type="caution">
    <text evidence="2">The sequence shown here is derived from an EMBL/GenBank/DDBJ whole genome shotgun (WGS) entry which is preliminary data.</text>
</comment>
<feature type="region of interest" description="Disordered" evidence="1">
    <location>
        <begin position="481"/>
        <end position="507"/>
    </location>
</feature>
<evidence type="ECO:0000313" key="2">
    <source>
        <dbReference type="EMBL" id="OLY78631.1"/>
    </source>
</evidence>
<feature type="compositionally biased region" description="Basic and acidic residues" evidence="1">
    <location>
        <begin position="158"/>
        <end position="171"/>
    </location>
</feature>
<keyword evidence="3" id="KW-1185">Reference proteome</keyword>
<feature type="region of interest" description="Disordered" evidence="1">
    <location>
        <begin position="110"/>
        <end position="175"/>
    </location>
</feature>
<evidence type="ECO:0000313" key="3">
    <source>
        <dbReference type="Proteomes" id="UP000187455"/>
    </source>
</evidence>